<keyword evidence="4" id="KW-1185">Reference proteome</keyword>
<evidence type="ECO:0000313" key="3">
    <source>
        <dbReference type="EMBL" id="TWJ11682.1"/>
    </source>
</evidence>
<accession>A0A562V1J8</accession>
<keyword evidence="1" id="KW-0472">Membrane</keyword>
<dbReference type="Proteomes" id="UP000321617">
    <property type="component" value="Unassembled WGS sequence"/>
</dbReference>
<protein>
    <recommendedName>
        <fullName evidence="2">DUF6199 domain-containing protein</fullName>
    </recommendedName>
</protein>
<organism evidence="3 4">
    <name type="scientific">Stackebrandtia albiflava</name>
    <dbReference type="NCBI Taxonomy" id="406432"/>
    <lineage>
        <taxon>Bacteria</taxon>
        <taxon>Bacillati</taxon>
        <taxon>Actinomycetota</taxon>
        <taxon>Actinomycetes</taxon>
        <taxon>Glycomycetales</taxon>
        <taxon>Glycomycetaceae</taxon>
        <taxon>Stackebrandtia</taxon>
    </lineage>
</organism>
<dbReference type="Pfam" id="PF19701">
    <property type="entry name" value="DUF6199"/>
    <property type="match status" value="1"/>
</dbReference>
<feature type="transmembrane region" description="Helical" evidence="1">
    <location>
        <begin position="46"/>
        <end position="68"/>
    </location>
</feature>
<proteinExistence type="predicted"/>
<name>A0A562V1J8_9ACTN</name>
<comment type="caution">
    <text evidence="3">The sequence shown here is derived from an EMBL/GenBank/DDBJ whole genome shotgun (WGS) entry which is preliminary data.</text>
</comment>
<evidence type="ECO:0000256" key="1">
    <source>
        <dbReference type="SAM" id="Phobius"/>
    </source>
</evidence>
<keyword evidence="1" id="KW-0812">Transmembrane</keyword>
<keyword evidence="1" id="KW-1133">Transmembrane helix</keyword>
<gene>
    <name evidence="3" type="ORF">LX16_2409</name>
</gene>
<dbReference type="AlphaFoldDB" id="A0A562V1J8"/>
<reference evidence="3 4" key="1">
    <citation type="journal article" date="2013" name="Stand. Genomic Sci.">
        <title>Genomic Encyclopedia of Type Strains, Phase I: The one thousand microbial genomes (KMG-I) project.</title>
        <authorList>
            <person name="Kyrpides N.C."/>
            <person name="Woyke T."/>
            <person name="Eisen J.A."/>
            <person name="Garrity G."/>
            <person name="Lilburn T.G."/>
            <person name="Beck B.J."/>
            <person name="Whitman W.B."/>
            <person name="Hugenholtz P."/>
            <person name="Klenk H.P."/>
        </authorList>
    </citation>
    <scope>NUCLEOTIDE SEQUENCE [LARGE SCALE GENOMIC DNA]</scope>
    <source>
        <strain evidence="3 4">DSM 45044</strain>
    </source>
</reference>
<dbReference type="InterPro" id="IPR045679">
    <property type="entry name" value="DUF6199"/>
</dbReference>
<evidence type="ECO:0000313" key="4">
    <source>
        <dbReference type="Proteomes" id="UP000321617"/>
    </source>
</evidence>
<evidence type="ECO:0000259" key="2">
    <source>
        <dbReference type="Pfam" id="PF19701"/>
    </source>
</evidence>
<feature type="domain" description="DUF6199" evidence="2">
    <location>
        <begin position="12"/>
        <end position="68"/>
    </location>
</feature>
<dbReference type="EMBL" id="VLLL01000006">
    <property type="protein sequence ID" value="TWJ11682.1"/>
    <property type="molecule type" value="Genomic_DNA"/>
</dbReference>
<sequence>MGCGVMILGASALFATWAVVAPRSAWWAVGAWRYRHPEAEEPGRAGYLGLRIASALLVVMCVVGIVLLSA</sequence>